<keyword evidence="2" id="KW-0813">Transport</keyword>
<evidence type="ECO:0000313" key="6">
    <source>
        <dbReference type="EMBL" id="GGO97170.1"/>
    </source>
</evidence>
<dbReference type="AlphaFoldDB" id="A0A918E1R3"/>
<evidence type="ECO:0000313" key="7">
    <source>
        <dbReference type="Proteomes" id="UP000641932"/>
    </source>
</evidence>
<dbReference type="PANTHER" id="PTHR30483:SF6">
    <property type="entry name" value="PERIPLASMIC BINDING PROTEIN OF ABC TRANSPORTER FOR NATURAL AMINO ACIDS"/>
    <property type="match status" value="1"/>
</dbReference>
<name>A0A918E1R3_9ACTN</name>
<keyword evidence="4" id="KW-0029">Amino-acid transport</keyword>
<accession>A0A918E1R3</accession>
<evidence type="ECO:0000256" key="4">
    <source>
        <dbReference type="ARBA" id="ARBA00022970"/>
    </source>
</evidence>
<organism evidence="6 7">
    <name type="scientific">Wenjunlia tyrosinilytica</name>
    <dbReference type="NCBI Taxonomy" id="1544741"/>
    <lineage>
        <taxon>Bacteria</taxon>
        <taxon>Bacillati</taxon>
        <taxon>Actinomycetota</taxon>
        <taxon>Actinomycetes</taxon>
        <taxon>Kitasatosporales</taxon>
        <taxon>Streptomycetaceae</taxon>
        <taxon>Wenjunlia</taxon>
    </lineage>
</organism>
<dbReference type="InterPro" id="IPR028081">
    <property type="entry name" value="Leu-bd"/>
</dbReference>
<dbReference type="GO" id="GO:0006865">
    <property type="term" value="P:amino acid transport"/>
    <property type="evidence" value="ECO:0007669"/>
    <property type="project" value="UniProtKB-KW"/>
</dbReference>
<proteinExistence type="inferred from homology"/>
<dbReference type="PANTHER" id="PTHR30483">
    <property type="entry name" value="LEUCINE-SPECIFIC-BINDING PROTEIN"/>
    <property type="match status" value="1"/>
</dbReference>
<comment type="caution">
    <text evidence="6">The sequence shown here is derived from an EMBL/GenBank/DDBJ whole genome shotgun (WGS) entry which is preliminary data.</text>
</comment>
<dbReference type="InterPro" id="IPR028082">
    <property type="entry name" value="Peripla_BP_I"/>
</dbReference>
<gene>
    <name evidence="6" type="ORF">GCM10012280_58360</name>
</gene>
<dbReference type="Proteomes" id="UP000641932">
    <property type="component" value="Unassembled WGS sequence"/>
</dbReference>
<reference evidence="6" key="2">
    <citation type="submission" date="2020-09" db="EMBL/GenBank/DDBJ databases">
        <authorList>
            <person name="Sun Q."/>
            <person name="Zhou Y."/>
        </authorList>
    </citation>
    <scope>NUCLEOTIDE SEQUENCE</scope>
    <source>
        <strain evidence="6">CGMCC 4.7201</strain>
    </source>
</reference>
<dbReference type="EMBL" id="BMMS01000032">
    <property type="protein sequence ID" value="GGO97170.1"/>
    <property type="molecule type" value="Genomic_DNA"/>
</dbReference>
<dbReference type="RefSeq" id="WP_189134816.1">
    <property type="nucleotide sequence ID" value="NZ_BMMS01000032.1"/>
</dbReference>
<dbReference type="PRINTS" id="PR00337">
    <property type="entry name" value="LEUILEVALBP"/>
</dbReference>
<comment type="similarity">
    <text evidence="1">Belongs to the leucine-binding protein family.</text>
</comment>
<feature type="domain" description="Leucine-binding protein" evidence="5">
    <location>
        <begin position="46"/>
        <end position="392"/>
    </location>
</feature>
<dbReference type="SUPFAM" id="SSF53822">
    <property type="entry name" value="Periplasmic binding protein-like I"/>
    <property type="match status" value="1"/>
</dbReference>
<reference evidence="6" key="1">
    <citation type="journal article" date="2014" name="Int. J. Syst. Evol. Microbiol.">
        <title>Complete genome sequence of Corynebacterium casei LMG S-19264T (=DSM 44701T), isolated from a smear-ripened cheese.</title>
        <authorList>
            <consortium name="US DOE Joint Genome Institute (JGI-PGF)"/>
            <person name="Walter F."/>
            <person name="Albersmeier A."/>
            <person name="Kalinowski J."/>
            <person name="Ruckert C."/>
        </authorList>
    </citation>
    <scope>NUCLEOTIDE SEQUENCE</scope>
    <source>
        <strain evidence="6">CGMCC 4.7201</strain>
    </source>
</reference>
<keyword evidence="3" id="KW-0732">Signal</keyword>
<sequence>MFHATDDFDRQEVVAMKVRAAALLGVIALAATGCGATSPAKQDTGPIVIGMPIALSGLASGLDGPFHTGAQLAVDDINASGGVLGRRLRIVSADAKSDPAQSATAAQTVINQGAKFILPTVDYDLGGPAARLAQSKGLVSMTLAGDPRFGMLGVGSLAFNIGSGGPTEGASAASFAWSRGWRRPYLLEDTSLAYSQSFCQFFRHSWKTISGARAASIPSDSFLNGDPSIASQITRLKAARPRPDFVVLCSYPPGGAAAVKQLRAAGINVPVVGGVAFDGTFWLPTVPKERNFYAMGGGVITGTDPEPMRAKVFSEYRAKTGKAPVNGIWALSGYSSIQALAKAITAAKSTKSTAVAAQLERFHDEPLAIGPTTWTAQCHVAVGRPTVVIRMDKGREAYTATVTPKKIPQAC</sequence>
<dbReference type="InterPro" id="IPR051010">
    <property type="entry name" value="BCAA_transport"/>
</dbReference>
<evidence type="ECO:0000256" key="1">
    <source>
        <dbReference type="ARBA" id="ARBA00010062"/>
    </source>
</evidence>
<protein>
    <submittedName>
        <fullName evidence="6">Branched-chain amino acid ABC transporter substrate-binding protein</fullName>
    </submittedName>
</protein>
<evidence type="ECO:0000259" key="5">
    <source>
        <dbReference type="Pfam" id="PF13458"/>
    </source>
</evidence>
<evidence type="ECO:0000256" key="3">
    <source>
        <dbReference type="ARBA" id="ARBA00022729"/>
    </source>
</evidence>
<keyword evidence="7" id="KW-1185">Reference proteome</keyword>
<dbReference type="Pfam" id="PF13458">
    <property type="entry name" value="Peripla_BP_6"/>
    <property type="match status" value="1"/>
</dbReference>
<dbReference type="Gene3D" id="3.40.50.2300">
    <property type="match status" value="2"/>
</dbReference>
<evidence type="ECO:0000256" key="2">
    <source>
        <dbReference type="ARBA" id="ARBA00022448"/>
    </source>
</evidence>
<dbReference type="InterPro" id="IPR000709">
    <property type="entry name" value="Leu_Ile_Val-bd"/>
</dbReference>